<keyword evidence="1" id="KW-0472">Membrane</keyword>
<evidence type="ECO:0000256" key="1">
    <source>
        <dbReference type="SAM" id="Phobius"/>
    </source>
</evidence>
<organism evidence="2 3">
    <name type="scientific">Trichonephila inaurata madagascariensis</name>
    <dbReference type="NCBI Taxonomy" id="2747483"/>
    <lineage>
        <taxon>Eukaryota</taxon>
        <taxon>Metazoa</taxon>
        <taxon>Ecdysozoa</taxon>
        <taxon>Arthropoda</taxon>
        <taxon>Chelicerata</taxon>
        <taxon>Arachnida</taxon>
        <taxon>Araneae</taxon>
        <taxon>Araneomorphae</taxon>
        <taxon>Entelegynae</taxon>
        <taxon>Araneoidea</taxon>
        <taxon>Nephilidae</taxon>
        <taxon>Trichonephila</taxon>
        <taxon>Trichonephila inaurata</taxon>
    </lineage>
</organism>
<name>A0A8X6Y0V0_9ARAC</name>
<dbReference type="Proteomes" id="UP000886998">
    <property type="component" value="Unassembled WGS sequence"/>
</dbReference>
<keyword evidence="3" id="KW-1185">Reference proteome</keyword>
<keyword evidence="1" id="KW-0812">Transmembrane</keyword>
<evidence type="ECO:0000313" key="3">
    <source>
        <dbReference type="Proteomes" id="UP000886998"/>
    </source>
</evidence>
<protein>
    <submittedName>
        <fullName evidence="2">Uncharacterized protein</fullName>
    </submittedName>
</protein>
<feature type="transmembrane region" description="Helical" evidence="1">
    <location>
        <begin position="42"/>
        <end position="60"/>
    </location>
</feature>
<dbReference type="EMBL" id="BMAV01014460">
    <property type="protein sequence ID" value="GFY62889.1"/>
    <property type="molecule type" value="Genomic_DNA"/>
</dbReference>
<sequence length="124" mass="14094">MSITPETSDVISSSKQLQKLPLARCSKSLNKSGSPNFINTSWYFSFYIITLITSLVSAHIKELSIFSPENNGWTLGGHQYHFNWFDGDQLPAFFSESLQDESEEDTIDSDDDNEDIQYQHCVDC</sequence>
<comment type="caution">
    <text evidence="2">The sequence shown here is derived from an EMBL/GenBank/DDBJ whole genome shotgun (WGS) entry which is preliminary data.</text>
</comment>
<accession>A0A8X6Y0V0</accession>
<dbReference type="AlphaFoldDB" id="A0A8X6Y0V0"/>
<reference evidence="2" key="1">
    <citation type="submission" date="2020-08" db="EMBL/GenBank/DDBJ databases">
        <title>Multicomponent nature underlies the extraordinary mechanical properties of spider dragline silk.</title>
        <authorList>
            <person name="Kono N."/>
            <person name="Nakamura H."/>
            <person name="Mori M."/>
            <person name="Yoshida Y."/>
            <person name="Ohtoshi R."/>
            <person name="Malay A.D."/>
            <person name="Moran D.A.P."/>
            <person name="Tomita M."/>
            <person name="Numata K."/>
            <person name="Arakawa K."/>
        </authorList>
    </citation>
    <scope>NUCLEOTIDE SEQUENCE</scope>
</reference>
<evidence type="ECO:0000313" key="2">
    <source>
        <dbReference type="EMBL" id="GFY62889.1"/>
    </source>
</evidence>
<gene>
    <name evidence="2" type="ORF">TNIN_235971</name>
</gene>
<keyword evidence="1" id="KW-1133">Transmembrane helix</keyword>
<proteinExistence type="predicted"/>
<dbReference type="OrthoDB" id="6430887at2759"/>